<dbReference type="Proteomes" id="UP001642405">
    <property type="component" value="Unassembled WGS sequence"/>
</dbReference>
<feature type="transmembrane region" description="Helical" evidence="7">
    <location>
        <begin position="58"/>
        <end position="78"/>
    </location>
</feature>
<proteinExistence type="predicted"/>
<comment type="caution">
    <text evidence="9">The sequence shown here is derived from an EMBL/GenBank/DDBJ whole genome shotgun (WGS) entry which is preliminary data.</text>
</comment>
<dbReference type="InterPro" id="IPR020846">
    <property type="entry name" value="MFS_dom"/>
</dbReference>
<feature type="transmembrane region" description="Helical" evidence="7">
    <location>
        <begin position="190"/>
        <end position="214"/>
    </location>
</feature>
<feature type="transmembrane region" description="Helical" evidence="7">
    <location>
        <begin position="119"/>
        <end position="139"/>
    </location>
</feature>
<feature type="transmembrane region" description="Helical" evidence="7">
    <location>
        <begin position="90"/>
        <end position="113"/>
    </location>
</feature>
<name>A0ABP0B8C2_9PEZI</name>
<evidence type="ECO:0000256" key="3">
    <source>
        <dbReference type="ARBA" id="ARBA00022692"/>
    </source>
</evidence>
<dbReference type="PROSITE" id="PS50850">
    <property type="entry name" value="MFS"/>
    <property type="match status" value="1"/>
</dbReference>
<dbReference type="InterPro" id="IPR001958">
    <property type="entry name" value="Tet-R_TetA/multi-R_MdtG-like"/>
</dbReference>
<keyword evidence="4 7" id="KW-1133">Transmembrane helix</keyword>
<dbReference type="Pfam" id="PF07690">
    <property type="entry name" value="MFS_1"/>
    <property type="match status" value="1"/>
</dbReference>
<feature type="transmembrane region" description="Helical" evidence="7">
    <location>
        <begin position="151"/>
        <end position="170"/>
    </location>
</feature>
<feature type="compositionally biased region" description="Low complexity" evidence="6">
    <location>
        <begin position="298"/>
        <end position="309"/>
    </location>
</feature>
<evidence type="ECO:0000256" key="6">
    <source>
        <dbReference type="SAM" id="MobiDB-lite"/>
    </source>
</evidence>
<evidence type="ECO:0000256" key="4">
    <source>
        <dbReference type="ARBA" id="ARBA00022989"/>
    </source>
</evidence>
<accession>A0ABP0B8C2</accession>
<evidence type="ECO:0000256" key="5">
    <source>
        <dbReference type="ARBA" id="ARBA00023136"/>
    </source>
</evidence>
<gene>
    <name evidence="9" type="ORF">SCUCBS95973_002607</name>
</gene>
<evidence type="ECO:0000313" key="9">
    <source>
        <dbReference type="EMBL" id="CAK7215818.1"/>
    </source>
</evidence>
<dbReference type="PRINTS" id="PR01035">
    <property type="entry name" value="TCRTETA"/>
</dbReference>
<dbReference type="SUPFAM" id="SSF103473">
    <property type="entry name" value="MFS general substrate transporter"/>
    <property type="match status" value="1"/>
</dbReference>
<keyword evidence="10" id="KW-1185">Reference proteome</keyword>
<comment type="subcellular location">
    <subcellularLocation>
        <location evidence="1">Membrane</location>
        <topology evidence="1">Multi-pass membrane protein</topology>
    </subcellularLocation>
</comment>
<feature type="transmembrane region" description="Helical" evidence="7">
    <location>
        <begin position="516"/>
        <end position="533"/>
    </location>
</feature>
<evidence type="ECO:0000256" key="2">
    <source>
        <dbReference type="ARBA" id="ARBA00022448"/>
    </source>
</evidence>
<keyword evidence="3 7" id="KW-0812">Transmembrane</keyword>
<evidence type="ECO:0000256" key="1">
    <source>
        <dbReference type="ARBA" id="ARBA00004141"/>
    </source>
</evidence>
<feature type="transmembrane region" description="Helical" evidence="7">
    <location>
        <begin position="444"/>
        <end position="469"/>
    </location>
</feature>
<protein>
    <recommendedName>
        <fullName evidence="8">Major facilitator superfamily (MFS) profile domain-containing protein</fullName>
    </recommendedName>
</protein>
<feature type="domain" description="Major facilitator superfamily (MFS) profile" evidence="8">
    <location>
        <begin position="19"/>
        <end position="539"/>
    </location>
</feature>
<feature type="transmembrane region" description="Helical" evidence="7">
    <location>
        <begin position="322"/>
        <end position="339"/>
    </location>
</feature>
<dbReference type="PANTHER" id="PTHR23504">
    <property type="entry name" value="MAJOR FACILITATOR SUPERFAMILY DOMAIN-CONTAINING PROTEIN 10"/>
    <property type="match status" value="1"/>
</dbReference>
<dbReference type="PANTHER" id="PTHR23504:SF2">
    <property type="entry name" value="TRANSPORTER, PUTATIVE (AFU_ORTHOLOGUE AFUA_8G04150)-RELATED"/>
    <property type="match status" value="1"/>
</dbReference>
<dbReference type="InterPro" id="IPR011701">
    <property type="entry name" value="MFS"/>
</dbReference>
<evidence type="ECO:0000313" key="10">
    <source>
        <dbReference type="Proteomes" id="UP001642405"/>
    </source>
</evidence>
<dbReference type="InterPro" id="IPR036259">
    <property type="entry name" value="MFS_trans_sf"/>
</dbReference>
<feature type="transmembrane region" description="Helical" evidence="7">
    <location>
        <begin position="481"/>
        <end position="504"/>
    </location>
</feature>
<sequence length="558" mass="59444">MGLFTQRCPHDPDAFPAFQLFILAIVRLAEPIALTSIFPYAWPLVKHFQIGDEADASFYAGILISSFSLAEALMGMYWGGLSDRIGRKPVLLVGCIGTILSMVVVGLARNIWVALLGRVVGGLLNGNIGVIQTMVGELVKKPEYEPRAYSIMPFVWSIGTIVGPAIGGTFSDPHASFPQLVPRGSLFDRFPYLLPNLLCALLLLISIVLGYVLLEETHPDLQPPVVASKTALDFDDGQRSTYVSDETPLLETSDALKRPAVDLRAETYGTFRDREDVASVAAGGENSAPPGISPPPSLTTTVTTRSNTPGKPASVNIFSRRILAVVLALAIFSYHSMVYDSTLPIFFEDDRVAPFPGQGGSNNSSMGFAFHPLSSPGGLGLSLRAVGMIMAVNGVIALFVQAVVFPLAAAWFGVGRLFLFVTILHPLAYVVVPCLLYVPQSLLFPAIYACLALRNLFAILVYPLLLILVKEATPSPSVLGAVNGMAASAGAACRMVAPPIAGYLYTLGSRIDCTALAWYGGAFAALIGALQCFSVDRTPPARHAAAAGARTDDDRNVV</sequence>
<evidence type="ECO:0000259" key="8">
    <source>
        <dbReference type="PROSITE" id="PS50850"/>
    </source>
</evidence>
<keyword evidence="5 7" id="KW-0472">Membrane</keyword>
<evidence type="ECO:0000256" key="7">
    <source>
        <dbReference type="SAM" id="Phobius"/>
    </source>
</evidence>
<feature type="transmembrane region" description="Helical" evidence="7">
    <location>
        <begin position="381"/>
        <end position="405"/>
    </location>
</feature>
<reference evidence="9 10" key="1">
    <citation type="submission" date="2024-01" db="EMBL/GenBank/DDBJ databases">
        <authorList>
            <person name="Allen C."/>
            <person name="Tagirdzhanova G."/>
        </authorList>
    </citation>
    <scope>NUCLEOTIDE SEQUENCE [LARGE SCALE GENOMIC DNA]</scope>
</reference>
<feature type="region of interest" description="Disordered" evidence="6">
    <location>
        <begin position="282"/>
        <end position="310"/>
    </location>
</feature>
<organism evidence="9 10">
    <name type="scientific">Sporothrix curviconia</name>
    <dbReference type="NCBI Taxonomy" id="1260050"/>
    <lineage>
        <taxon>Eukaryota</taxon>
        <taxon>Fungi</taxon>
        <taxon>Dikarya</taxon>
        <taxon>Ascomycota</taxon>
        <taxon>Pezizomycotina</taxon>
        <taxon>Sordariomycetes</taxon>
        <taxon>Sordariomycetidae</taxon>
        <taxon>Ophiostomatales</taxon>
        <taxon>Ophiostomataceae</taxon>
        <taxon>Sporothrix</taxon>
    </lineage>
</organism>
<dbReference type="EMBL" id="CAWUHB010000010">
    <property type="protein sequence ID" value="CAK7215818.1"/>
    <property type="molecule type" value="Genomic_DNA"/>
</dbReference>
<feature type="transmembrane region" description="Helical" evidence="7">
    <location>
        <begin position="20"/>
        <end position="38"/>
    </location>
</feature>
<keyword evidence="2" id="KW-0813">Transport</keyword>
<feature type="transmembrane region" description="Helical" evidence="7">
    <location>
        <begin position="417"/>
        <end position="438"/>
    </location>
</feature>
<dbReference type="Gene3D" id="1.20.1250.20">
    <property type="entry name" value="MFS general substrate transporter like domains"/>
    <property type="match status" value="1"/>
</dbReference>